<comment type="caution">
    <text evidence="3">The sequence shown here is derived from an EMBL/GenBank/DDBJ whole genome shotgun (WGS) entry which is preliminary data.</text>
</comment>
<dbReference type="Gene3D" id="1.25.40.20">
    <property type="entry name" value="Ankyrin repeat-containing domain"/>
    <property type="match status" value="2"/>
</dbReference>
<dbReference type="Gene3D" id="3.90.228.10">
    <property type="match status" value="1"/>
</dbReference>
<dbReference type="SUPFAM" id="SSF48403">
    <property type="entry name" value="Ankyrin repeat"/>
    <property type="match status" value="1"/>
</dbReference>
<dbReference type="PANTHER" id="PTHR45740:SF2">
    <property type="entry name" value="POLY [ADP-RIBOSE] POLYMERASE"/>
    <property type="match status" value="1"/>
</dbReference>
<dbReference type="InterPro" id="IPR012317">
    <property type="entry name" value="Poly(ADP-ribose)pol_cat_dom"/>
</dbReference>
<dbReference type="Pfam" id="PF00644">
    <property type="entry name" value="PARP"/>
    <property type="match status" value="1"/>
</dbReference>
<evidence type="ECO:0000313" key="4">
    <source>
        <dbReference type="Proteomes" id="UP001178507"/>
    </source>
</evidence>
<proteinExistence type="predicted"/>
<dbReference type="InterPro" id="IPR036770">
    <property type="entry name" value="Ankyrin_rpt-contain_sf"/>
</dbReference>
<reference evidence="3" key="1">
    <citation type="submission" date="2023-08" db="EMBL/GenBank/DDBJ databases">
        <authorList>
            <person name="Chen Y."/>
            <person name="Shah S."/>
            <person name="Dougan E. K."/>
            <person name="Thang M."/>
            <person name="Chan C."/>
        </authorList>
    </citation>
    <scope>NUCLEOTIDE SEQUENCE</scope>
</reference>
<dbReference type="GO" id="GO:1990404">
    <property type="term" value="F:NAD+-protein mono-ADP-ribosyltransferase activity"/>
    <property type="evidence" value="ECO:0007669"/>
    <property type="project" value="TreeGrafter"/>
</dbReference>
<dbReference type="PANTHER" id="PTHR45740">
    <property type="entry name" value="POLY [ADP-RIBOSE] POLYMERASE"/>
    <property type="match status" value="1"/>
</dbReference>
<accession>A0AA36NGJ0</accession>
<feature type="domain" description="PARP catalytic" evidence="2">
    <location>
        <begin position="590"/>
        <end position="728"/>
    </location>
</feature>
<dbReference type="GO" id="GO:0003950">
    <property type="term" value="F:NAD+ poly-ADP-ribosyltransferase activity"/>
    <property type="evidence" value="ECO:0007669"/>
    <property type="project" value="InterPro"/>
</dbReference>
<dbReference type="AlphaFoldDB" id="A0AA36NGJ0"/>
<feature type="region of interest" description="Disordered" evidence="1">
    <location>
        <begin position="1"/>
        <end position="20"/>
    </location>
</feature>
<keyword evidence="4" id="KW-1185">Reference proteome</keyword>
<gene>
    <name evidence="3" type="ORF">EVOR1521_LOCUS27793</name>
</gene>
<dbReference type="Proteomes" id="UP001178507">
    <property type="component" value="Unassembled WGS sequence"/>
</dbReference>
<dbReference type="EMBL" id="CAUJNA010003594">
    <property type="protein sequence ID" value="CAJ1405634.1"/>
    <property type="molecule type" value="Genomic_DNA"/>
</dbReference>
<dbReference type="GO" id="GO:0005634">
    <property type="term" value="C:nucleus"/>
    <property type="evidence" value="ECO:0007669"/>
    <property type="project" value="TreeGrafter"/>
</dbReference>
<evidence type="ECO:0000259" key="2">
    <source>
        <dbReference type="Pfam" id="PF00644"/>
    </source>
</evidence>
<organism evidence="3 4">
    <name type="scientific">Effrenium voratum</name>
    <dbReference type="NCBI Taxonomy" id="2562239"/>
    <lineage>
        <taxon>Eukaryota</taxon>
        <taxon>Sar</taxon>
        <taxon>Alveolata</taxon>
        <taxon>Dinophyceae</taxon>
        <taxon>Suessiales</taxon>
        <taxon>Symbiodiniaceae</taxon>
        <taxon>Effrenium</taxon>
    </lineage>
</organism>
<evidence type="ECO:0000256" key="1">
    <source>
        <dbReference type="SAM" id="MobiDB-lite"/>
    </source>
</evidence>
<evidence type="ECO:0000313" key="3">
    <source>
        <dbReference type="EMBL" id="CAJ1405634.1"/>
    </source>
</evidence>
<protein>
    <recommendedName>
        <fullName evidence="2">PARP catalytic domain-containing protein</fullName>
    </recommendedName>
</protein>
<dbReference type="SUPFAM" id="SSF56399">
    <property type="entry name" value="ADP-ribosylation"/>
    <property type="match status" value="1"/>
</dbReference>
<name>A0AA36NGJ0_9DINO</name>
<sequence>MWAPSHKEAAPDSIADKASRGDQECQDWDAFFEELNNLAAKGDALGVKTLVAQWTKCVGKHGAKEASCAAARSGQSEALEALLDAGVKPFIGRNDPEVNPLIHAVEGRHWECVVLLVPRALKYNFSTLLLQEGMMEFVVAGDVETMQLLVDQHKIPGNAYLLCGALLAGPNEKSREMISLLLDTVKDLNEVSSLEPGEESGCRKGWQQFAPIHAACRAKQHPLQEHLVEHLLRSGAVLSEWGKELSLKTSYAKRLPLHYAAENKEMPLKLVEKLAQAYPEALFAHVNDRAGRDVPSQCAKKHSEELQQSLEKLMYEHICSSYDELKDADGEFLRLIRMALLFERVRTLEQSQLGGRKASEVVEALLPKKLEALSSGAARDFAEEVQRFAEANPRVNLGREEAGKIKVKSMADIGSVLRSDFWELLKLLEVCADVPNLGEILRQELDARISWVAGVCSGEKKIRSDAARYGMFIVAGLISEVLAGKASGDADSGAAVLAGLAAGVSREHLRAVAEAYSQELCIPSGWNLLELLENGLKGEGIEQIVFSGGDLVIKQLVPKESPCFEWIQGLFENTFLKRYTRDRKKGKVPEALELQAVERVLNCGSWLEYATKRKAVSSDLSEKGPAWTGELRTDVCTKGTAEKWFVSEEFPSGVNEHWLYHGTSMAGEEGITEGDFRLNLAGSNAGTLYGNGVYLAEAVSKSDEYTTPHGETELRTILLCLSCLGRVNYNDEEKRPDGDELQASCVSGGFHSILGDREKIRGTYREIIVFNEDLVYPGYICRYSRVK</sequence>
<dbReference type="InterPro" id="IPR051712">
    <property type="entry name" value="ARTD-AVP"/>
</dbReference>